<keyword evidence="1 3" id="KW-0820">tRNA-binding</keyword>
<evidence type="ECO:0000256" key="1">
    <source>
        <dbReference type="ARBA" id="ARBA00022555"/>
    </source>
</evidence>
<dbReference type="NCBIfam" id="NF007495">
    <property type="entry name" value="PRK10089.1-4"/>
    <property type="match status" value="1"/>
</dbReference>
<dbReference type="PROSITE" id="PS50886">
    <property type="entry name" value="TRBD"/>
    <property type="match status" value="1"/>
</dbReference>
<organism evidence="5 6">
    <name type="scientific">Gramella jeungdoensis</name>
    <dbReference type="NCBI Taxonomy" id="708091"/>
    <lineage>
        <taxon>Bacteria</taxon>
        <taxon>Pseudomonadati</taxon>
        <taxon>Bacteroidota</taxon>
        <taxon>Flavobacteriia</taxon>
        <taxon>Flavobacteriales</taxon>
        <taxon>Flavobacteriaceae</taxon>
        <taxon>Christiangramia</taxon>
    </lineage>
</organism>
<proteinExistence type="predicted"/>
<dbReference type="PANTHER" id="PTHR11586">
    <property type="entry name" value="TRNA-AMINOACYLATION COFACTOR ARC1 FAMILY MEMBER"/>
    <property type="match status" value="1"/>
</dbReference>
<dbReference type="Pfam" id="PF01588">
    <property type="entry name" value="tRNA_bind"/>
    <property type="match status" value="1"/>
</dbReference>
<gene>
    <name evidence="5" type="ORF">NE848_01390</name>
</gene>
<dbReference type="InterPro" id="IPR002547">
    <property type="entry name" value="tRNA-bd_dom"/>
</dbReference>
<comment type="caution">
    <text evidence="5">The sequence shown here is derived from an EMBL/GenBank/DDBJ whole genome shotgun (WGS) entry which is preliminary data.</text>
</comment>
<reference evidence="5" key="1">
    <citation type="submission" date="2022-06" db="EMBL/GenBank/DDBJ databases">
        <title>Gramella sediminis sp. nov., isolated from deep-sea sediment of the Indian Ocean.</title>
        <authorList>
            <person name="Yang L."/>
        </authorList>
    </citation>
    <scope>NUCLEOTIDE SEQUENCE</scope>
    <source>
        <strain evidence="5">HMD3159</strain>
    </source>
</reference>
<evidence type="ECO:0000259" key="4">
    <source>
        <dbReference type="PROSITE" id="PS50886"/>
    </source>
</evidence>
<feature type="domain" description="TRNA-binding" evidence="4">
    <location>
        <begin position="8"/>
        <end position="112"/>
    </location>
</feature>
<protein>
    <submittedName>
        <fullName evidence="5">tRNA-binding protein</fullName>
    </submittedName>
</protein>
<dbReference type="PANTHER" id="PTHR11586:SF37">
    <property type="entry name" value="TRNA-BINDING DOMAIN-CONTAINING PROTEIN"/>
    <property type="match status" value="1"/>
</dbReference>
<dbReference type="RefSeq" id="WP_252110426.1">
    <property type="nucleotide sequence ID" value="NZ_JAMSCK010000001.1"/>
</dbReference>
<dbReference type="Proteomes" id="UP001155077">
    <property type="component" value="Unassembled WGS sequence"/>
</dbReference>
<dbReference type="InterPro" id="IPR008231">
    <property type="entry name" value="CsaA"/>
</dbReference>
<evidence type="ECO:0000256" key="2">
    <source>
        <dbReference type="ARBA" id="ARBA00022884"/>
    </source>
</evidence>
<dbReference type="InterPro" id="IPR012340">
    <property type="entry name" value="NA-bd_OB-fold"/>
</dbReference>
<evidence type="ECO:0000313" key="5">
    <source>
        <dbReference type="EMBL" id="MCM8568018.1"/>
    </source>
</evidence>
<dbReference type="SUPFAM" id="SSF50249">
    <property type="entry name" value="Nucleic acid-binding proteins"/>
    <property type="match status" value="1"/>
</dbReference>
<evidence type="ECO:0000256" key="3">
    <source>
        <dbReference type="PROSITE-ProRule" id="PRU00209"/>
    </source>
</evidence>
<evidence type="ECO:0000313" key="6">
    <source>
        <dbReference type="Proteomes" id="UP001155077"/>
    </source>
</evidence>
<keyword evidence="6" id="KW-1185">Reference proteome</keyword>
<name>A0ABT0YY24_9FLAO</name>
<dbReference type="CDD" id="cd02798">
    <property type="entry name" value="tRNA_bind_CsaA"/>
    <property type="match status" value="1"/>
</dbReference>
<sequence>MEEIQWDDFEKVEMRVGTIISAEAFPEARDPAYKLIIDFGDEIGEKKSSAQITRRYTQEELHGRQIIAVVNFPVKRIAGFKSECLVLGVMGENKDVVLLSPDQRVPNGLQIG</sequence>
<dbReference type="NCBIfam" id="NF007494">
    <property type="entry name" value="PRK10089.1-3"/>
    <property type="match status" value="1"/>
</dbReference>
<dbReference type="NCBIfam" id="TIGR02222">
    <property type="entry name" value="chap_CsaA"/>
    <property type="match status" value="1"/>
</dbReference>
<keyword evidence="2 3" id="KW-0694">RNA-binding</keyword>
<dbReference type="InterPro" id="IPR051270">
    <property type="entry name" value="Tyrosine-tRNA_ligase_regulator"/>
</dbReference>
<accession>A0ABT0YY24</accession>
<dbReference type="EMBL" id="JAMSCK010000001">
    <property type="protein sequence ID" value="MCM8568018.1"/>
    <property type="molecule type" value="Genomic_DNA"/>
</dbReference>
<dbReference type="Gene3D" id="2.40.50.140">
    <property type="entry name" value="Nucleic acid-binding proteins"/>
    <property type="match status" value="1"/>
</dbReference>